<evidence type="ECO:0000313" key="2">
    <source>
        <dbReference type="EMBL" id="QEG12900.1"/>
    </source>
</evidence>
<sequence>MFTALGLALASLLLVVWMAAGCVIAIMTSGWVKGRTAVERLPKNILIILFWPLWCWYILTVM</sequence>
<protein>
    <submittedName>
        <fullName evidence="2">Uncharacterized protein</fullName>
    </submittedName>
</protein>
<evidence type="ECO:0000313" key="3">
    <source>
        <dbReference type="Proteomes" id="UP000323544"/>
    </source>
</evidence>
<name>A0A5B9NLK6_9CAUD</name>
<accession>A0A5B9NLK6</accession>
<dbReference type="EMBL" id="MN013081">
    <property type="protein sequence ID" value="QEG12900.1"/>
    <property type="molecule type" value="Genomic_DNA"/>
</dbReference>
<gene>
    <name evidence="2" type="ORF">POTTS_52</name>
</gene>
<organism evidence="2 3">
    <name type="scientific">Klebsiella phage vB_KpnM_Potts1</name>
    <dbReference type="NCBI Taxonomy" id="2591366"/>
    <lineage>
        <taxon>Viruses</taxon>
        <taxon>Duplodnaviria</taxon>
        <taxon>Heunggongvirae</taxon>
        <taxon>Uroviricota</taxon>
        <taxon>Caudoviricetes</taxon>
        <taxon>Marfavirus</taxon>
        <taxon>Marfavirus F48</taxon>
    </lineage>
</organism>
<reference evidence="2 3" key="1">
    <citation type="submission" date="2019-04" db="EMBL/GenBank/DDBJ databases">
        <authorList>
            <person name="Potts E."/>
            <person name="Thurgood T.L."/>
            <person name="Sharma R."/>
            <person name="Urrea L."/>
            <person name="Arens D.K."/>
            <person name="Kruger J.L."/>
            <person name="Thompson D.W."/>
            <person name="Grose J.H."/>
        </authorList>
    </citation>
    <scope>NUCLEOTIDE SEQUENCE [LARGE SCALE GENOMIC DNA]</scope>
</reference>
<keyword evidence="1" id="KW-0472">Membrane</keyword>
<dbReference type="Proteomes" id="UP000323544">
    <property type="component" value="Segment"/>
</dbReference>
<proteinExistence type="predicted"/>
<feature type="transmembrane region" description="Helical" evidence="1">
    <location>
        <begin position="41"/>
        <end position="59"/>
    </location>
</feature>
<evidence type="ECO:0000256" key="1">
    <source>
        <dbReference type="SAM" id="Phobius"/>
    </source>
</evidence>
<keyword evidence="1" id="KW-0812">Transmembrane</keyword>
<keyword evidence="1" id="KW-1133">Transmembrane helix</keyword>